<dbReference type="InterPro" id="IPR036388">
    <property type="entry name" value="WH-like_DNA-bd_sf"/>
</dbReference>
<dbReference type="Proteomes" id="UP000440096">
    <property type="component" value="Unassembled WGS sequence"/>
</dbReference>
<evidence type="ECO:0000313" key="6">
    <source>
        <dbReference type="EMBL" id="MTD52566.1"/>
    </source>
</evidence>
<reference evidence="6 7" key="1">
    <citation type="submission" date="2019-11" db="EMBL/GenBank/DDBJ databases">
        <title>Draft genome of Amycolatopsis RM579.</title>
        <authorList>
            <person name="Duangmal K."/>
            <person name="Mingma R."/>
        </authorList>
    </citation>
    <scope>NUCLEOTIDE SEQUENCE [LARGE SCALE GENOMIC DNA]</scope>
    <source>
        <strain evidence="6 7">RM579</strain>
    </source>
</reference>
<comment type="caution">
    <text evidence="6">The sequence shown here is derived from an EMBL/GenBank/DDBJ whole genome shotgun (WGS) entry which is preliminary data.</text>
</comment>
<dbReference type="EMBL" id="WMBA01000001">
    <property type="protein sequence ID" value="MTD52566.1"/>
    <property type="molecule type" value="Genomic_DNA"/>
</dbReference>
<organism evidence="6 7">
    <name type="scientific">Amycolatopsis pithecellobii</name>
    <dbReference type="NCBI Taxonomy" id="664692"/>
    <lineage>
        <taxon>Bacteria</taxon>
        <taxon>Bacillati</taxon>
        <taxon>Actinomycetota</taxon>
        <taxon>Actinomycetes</taxon>
        <taxon>Pseudonocardiales</taxon>
        <taxon>Pseudonocardiaceae</taxon>
        <taxon>Amycolatopsis</taxon>
    </lineage>
</organism>
<dbReference type="Pfam" id="PF13545">
    <property type="entry name" value="HTH_Crp_2"/>
    <property type="match status" value="1"/>
</dbReference>
<name>A0A6N7Z1Y5_9PSEU</name>
<feature type="domain" description="HTH crp-type" evidence="5">
    <location>
        <begin position="155"/>
        <end position="222"/>
    </location>
</feature>
<dbReference type="Gene3D" id="1.10.10.10">
    <property type="entry name" value="Winged helix-like DNA-binding domain superfamily/Winged helix DNA-binding domain"/>
    <property type="match status" value="1"/>
</dbReference>
<dbReference type="GO" id="GO:0003677">
    <property type="term" value="F:DNA binding"/>
    <property type="evidence" value="ECO:0007669"/>
    <property type="project" value="UniProtKB-KW"/>
</dbReference>
<dbReference type="RefSeq" id="WP_154754816.1">
    <property type="nucleotide sequence ID" value="NZ_WMBA01000001.1"/>
</dbReference>
<evidence type="ECO:0000256" key="3">
    <source>
        <dbReference type="ARBA" id="ARBA00023163"/>
    </source>
</evidence>
<evidence type="ECO:0000259" key="5">
    <source>
        <dbReference type="PROSITE" id="PS51063"/>
    </source>
</evidence>
<dbReference type="SUPFAM" id="SSF51206">
    <property type="entry name" value="cAMP-binding domain-like"/>
    <property type="match status" value="1"/>
</dbReference>
<evidence type="ECO:0000256" key="1">
    <source>
        <dbReference type="ARBA" id="ARBA00023015"/>
    </source>
</evidence>
<keyword evidence="3" id="KW-0804">Transcription</keyword>
<dbReference type="GO" id="GO:0006355">
    <property type="term" value="P:regulation of DNA-templated transcription"/>
    <property type="evidence" value="ECO:0007669"/>
    <property type="project" value="InterPro"/>
</dbReference>
<evidence type="ECO:0000256" key="2">
    <source>
        <dbReference type="ARBA" id="ARBA00023125"/>
    </source>
</evidence>
<dbReference type="InterPro" id="IPR012318">
    <property type="entry name" value="HTH_CRP"/>
</dbReference>
<dbReference type="InterPro" id="IPR036390">
    <property type="entry name" value="WH_DNA-bd_sf"/>
</dbReference>
<feature type="domain" description="Cyclic nucleotide-binding" evidence="4">
    <location>
        <begin position="19"/>
        <end position="103"/>
    </location>
</feature>
<evidence type="ECO:0000259" key="4">
    <source>
        <dbReference type="PROSITE" id="PS50042"/>
    </source>
</evidence>
<dbReference type="InterPro" id="IPR018490">
    <property type="entry name" value="cNMP-bd_dom_sf"/>
</dbReference>
<sequence>MKALASLSTAAQSAWNDSLLAQFPEHAAGLLADRAMPRHFASGEAIQHGAGGTPSLVFLIVDGLARVYVRSESGREMTVRYAARGELVGLPALAAGRSNPGVAIKVMIDTECVSLPASGLLRLAAHDAGVAWPIARYVAETLHRSEQLWSNNVFQQMPPRVAYHLLELCSRDGDGLVVHATQDEVARAVGSVREVVARTLREFAEAALIERGPRAIRLLDPAGLHRVASPPLS</sequence>
<evidence type="ECO:0000313" key="7">
    <source>
        <dbReference type="Proteomes" id="UP000440096"/>
    </source>
</evidence>
<keyword evidence="1" id="KW-0805">Transcription regulation</keyword>
<dbReference type="AlphaFoldDB" id="A0A6N7Z1Y5"/>
<accession>A0A6N7Z1Y5</accession>
<dbReference type="SMART" id="SM00100">
    <property type="entry name" value="cNMP"/>
    <property type="match status" value="1"/>
</dbReference>
<dbReference type="Gene3D" id="2.60.120.10">
    <property type="entry name" value="Jelly Rolls"/>
    <property type="match status" value="1"/>
</dbReference>
<dbReference type="CDD" id="cd00038">
    <property type="entry name" value="CAP_ED"/>
    <property type="match status" value="1"/>
</dbReference>
<dbReference type="SMART" id="SM00419">
    <property type="entry name" value="HTH_CRP"/>
    <property type="match status" value="1"/>
</dbReference>
<protein>
    <submittedName>
        <fullName evidence="6">Helix-turn-helix domain-containing protein</fullName>
    </submittedName>
</protein>
<dbReference type="InterPro" id="IPR000595">
    <property type="entry name" value="cNMP-bd_dom"/>
</dbReference>
<dbReference type="InterPro" id="IPR014710">
    <property type="entry name" value="RmlC-like_jellyroll"/>
</dbReference>
<keyword evidence="2" id="KW-0238">DNA-binding</keyword>
<dbReference type="SUPFAM" id="SSF46785">
    <property type="entry name" value="Winged helix' DNA-binding domain"/>
    <property type="match status" value="1"/>
</dbReference>
<dbReference type="PROSITE" id="PS50042">
    <property type="entry name" value="CNMP_BINDING_3"/>
    <property type="match status" value="1"/>
</dbReference>
<gene>
    <name evidence="6" type="ORF">GKO32_01000</name>
</gene>
<keyword evidence="7" id="KW-1185">Reference proteome</keyword>
<dbReference type="OrthoDB" id="41390at2"/>
<dbReference type="Pfam" id="PF00027">
    <property type="entry name" value="cNMP_binding"/>
    <property type="match status" value="1"/>
</dbReference>
<dbReference type="PROSITE" id="PS51063">
    <property type="entry name" value="HTH_CRP_2"/>
    <property type="match status" value="1"/>
</dbReference>
<proteinExistence type="predicted"/>